<dbReference type="GO" id="GO:0008870">
    <property type="term" value="F:galactoside O-acetyltransferase activity"/>
    <property type="evidence" value="ECO:0007669"/>
    <property type="project" value="TreeGrafter"/>
</dbReference>
<dbReference type="PANTHER" id="PTHR43017">
    <property type="entry name" value="GALACTOSIDE O-ACETYLTRANSFERASE"/>
    <property type="match status" value="1"/>
</dbReference>
<gene>
    <name evidence="8" type="ORF">HMPREF1080_01333</name>
</gene>
<evidence type="ECO:0000256" key="4">
    <source>
        <dbReference type="ARBA" id="ARBA00023315"/>
    </source>
</evidence>
<dbReference type="EC" id="2.3.1.-" evidence="6"/>
<dbReference type="PANTHER" id="PTHR43017:SF1">
    <property type="entry name" value="ACETYLTRANSFERASE YJL218W-RELATED"/>
    <property type="match status" value="1"/>
</dbReference>
<evidence type="ECO:0000256" key="3">
    <source>
        <dbReference type="ARBA" id="ARBA00022737"/>
    </source>
</evidence>
<dbReference type="Pfam" id="PF14602">
    <property type="entry name" value="Hexapep_2"/>
    <property type="match status" value="1"/>
</dbReference>
<dbReference type="FunFam" id="2.160.10.10:FF:000025">
    <property type="entry name" value="Hexapeptide-repeat containing-acetyltransferase"/>
    <property type="match status" value="1"/>
</dbReference>
<dbReference type="CDD" id="cd03357">
    <property type="entry name" value="LbH_MAT_GAT"/>
    <property type="match status" value="1"/>
</dbReference>
<evidence type="ECO:0000313" key="8">
    <source>
        <dbReference type="EMBL" id="EIZ00285.1"/>
    </source>
</evidence>
<dbReference type="EMBL" id="AGXP01000016">
    <property type="protein sequence ID" value="EIZ00285.1"/>
    <property type="molecule type" value="Genomic_DNA"/>
</dbReference>
<dbReference type="InterPro" id="IPR001451">
    <property type="entry name" value="Hexapep"/>
</dbReference>
<dbReference type="Gene3D" id="2.160.10.10">
    <property type="entry name" value="Hexapeptide repeat proteins"/>
    <property type="match status" value="1"/>
</dbReference>
<dbReference type="Proteomes" id="UP000003917">
    <property type="component" value="Unassembled WGS sequence"/>
</dbReference>
<dbReference type="InterPro" id="IPR011004">
    <property type="entry name" value="Trimer_LpxA-like_sf"/>
</dbReference>
<proteinExistence type="inferred from homology"/>
<dbReference type="HOGENOM" id="CLU_051638_3_4_10"/>
<reference evidence="8 9" key="1">
    <citation type="submission" date="2012-02" db="EMBL/GenBank/DDBJ databases">
        <title>The Genome Sequence of Bacteroides fragilis CL05T12C13.</title>
        <authorList>
            <consortium name="The Broad Institute Genome Sequencing Platform"/>
            <person name="Earl A."/>
            <person name="Ward D."/>
            <person name="Feldgarden M."/>
            <person name="Gevers D."/>
            <person name="Zitomersky N.L."/>
            <person name="Coyne M.J."/>
            <person name="Comstock L.E."/>
            <person name="Young S.K."/>
            <person name="Zeng Q."/>
            <person name="Gargeya S."/>
            <person name="Fitzgerald M."/>
            <person name="Haas B."/>
            <person name="Abouelleil A."/>
            <person name="Alvarado L."/>
            <person name="Arachchi H.M."/>
            <person name="Berlin A."/>
            <person name="Chapman S.B."/>
            <person name="Gearin G."/>
            <person name="Goldberg J."/>
            <person name="Griggs A."/>
            <person name="Gujja S."/>
            <person name="Hansen M."/>
            <person name="Heiman D."/>
            <person name="Howarth C."/>
            <person name="Larimer J."/>
            <person name="Lui A."/>
            <person name="MacDonald P.J.P."/>
            <person name="McCowen C."/>
            <person name="Montmayeur A."/>
            <person name="Murphy C."/>
            <person name="Neiman D."/>
            <person name="Pearson M."/>
            <person name="Priest M."/>
            <person name="Roberts A."/>
            <person name="Saif S."/>
            <person name="Shea T."/>
            <person name="Sisk P."/>
            <person name="Stolte C."/>
            <person name="Sykes S."/>
            <person name="Wortman J."/>
            <person name="Nusbaum C."/>
            <person name="Birren B."/>
        </authorList>
    </citation>
    <scope>NUCLEOTIDE SEQUENCE [LARGE SCALE GENOMIC DNA]</scope>
    <source>
        <strain evidence="8 9">CL05T12C13</strain>
    </source>
</reference>
<keyword evidence="4 6" id="KW-0012">Acyltransferase</keyword>
<dbReference type="AlphaFoldDB" id="I9KJR7"/>
<dbReference type="PROSITE" id="PS00101">
    <property type="entry name" value="HEXAPEP_TRANSFERASES"/>
    <property type="match status" value="1"/>
</dbReference>
<evidence type="ECO:0000256" key="5">
    <source>
        <dbReference type="ARBA" id="ARBA00055587"/>
    </source>
</evidence>
<evidence type="ECO:0000256" key="2">
    <source>
        <dbReference type="ARBA" id="ARBA00022679"/>
    </source>
</evidence>
<dbReference type="SMART" id="SM01266">
    <property type="entry name" value="Mac"/>
    <property type="match status" value="1"/>
</dbReference>
<dbReference type="Pfam" id="PF12464">
    <property type="entry name" value="Mac"/>
    <property type="match status" value="1"/>
</dbReference>
<feature type="domain" description="Maltose/galactoside acetyltransferase" evidence="7">
    <location>
        <begin position="4"/>
        <end position="58"/>
    </location>
</feature>
<dbReference type="InterPro" id="IPR024688">
    <property type="entry name" value="Mac_dom"/>
</dbReference>
<dbReference type="InterPro" id="IPR018357">
    <property type="entry name" value="Hexapep_transf_CS"/>
</dbReference>
<evidence type="ECO:0000256" key="6">
    <source>
        <dbReference type="RuleBase" id="RU367021"/>
    </source>
</evidence>
<evidence type="ECO:0000259" key="7">
    <source>
        <dbReference type="SMART" id="SM01266"/>
    </source>
</evidence>
<organism evidence="8 9">
    <name type="scientific">Bacteroides fragilis CL05T12C13</name>
    <dbReference type="NCBI Taxonomy" id="997881"/>
    <lineage>
        <taxon>Bacteria</taxon>
        <taxon>Pseudomonadati</taxon>
        <taxon>Bacteroidota</taxon>
        <taxon>Bacteroidia</taxon>
        <taxon>Bacteroidales</taxon>
        <taxon>Bacteroidaceae</taxon>
        <taxon>Bacteroides</taxon>
    </lineage>
</organism>
<evidence type="ECO:0000256" key="1">
    <source>
        <dbReference type="ARBA" id="ARBA00007274"/>
    </source>
</evidence>
<dbReference type="InterPro" id="IPR039369">
    <property type="entry name" value="LacA-like"/>
</dbReference>
<sequence>MTELEKLRKGEYYRMNDTEIDNIQTRAITLCQQFNSLSITEKKERENLLRELLGSVGNNPQLKPGFLCDTGSNIHIGDNFITNYNVTILDMASVTIGNNVWLGPNVGIYAVAHPIDAIGRKNKLGIAKPVTIGDNVWIGGNSVVLMGVTIGKNAVIGAGSVVTKDVPENTIAVGNPARIIKYIDNKEAEYE</sequence>
<accession>I9KJR7</accession>
<keyword evidence="2 6" id="KW-0808">Transferase</keyword>
<name>I9KJR7_BACFG</name>
<keyword evidence="3" id="KW-0677">Repeat</keyword>
<protein>
    <recommendedName>
        <fullName evidence="6">Acetyltransferase</fullName>
        <ecNumber evidence="6">2.3.1.-</ecNumber>
    </recommendedName>
</protein>
<comment type="caution">
    <text evidence="8">The sequence shown here is derived from an EMBL/GenBank/DDBJ whole genome shotgun (WGS) entry which is preliminary data.</text>
</comment>
<comment type="similarity">
    <text evidence="1 6">Belongs to the transferase hexapeptide repeat family.</text>
</comment>
<dbReference type="PATRIC" id="fig|997881.3.peg.1390"/>
<dbReference type="RefSeq" id="WP_005800849.1">
    <property type="nucleotide sequence ID" value="NZ_JH724193.1"/>
</dbReference>
<dbReference type="SUPFAM" id="SSF51161">
    <property type="entry name" value="Trimeric LpxA-like enzymes"/>
    <property type="match status" value="1"/>
</dbReference>
<comment type="function">
    <text evidence="5">Acetyltransferase implicated in the O-acetylation of Nod factors.</text>
</comment>
<evidence type="ECO:0000313" key="9">
    <source>
        <dbReference type="Proteomes" id="UP000003917"/>
    </source>
</evidence>